<dbReference type="AlphaFoldDB" id="D4YRD8"/>
<sequence>MAALKIILIPFLVAEDKEKDQVIGYTFGPAFSKRYIEDEIYFANHPNRKNDLYQMILSIIVDKNIVLMELPVTY</sequence>
<keyword evidence="2" id="KW-1185">Reference proteome</keyword>
<evidence type="ECO:0000313" key="2">
    <source>
        <dbReference type="Proteomes" id="UP000004069"/>
    </source>
</evidence>
<evidence type="ECO:0000313" key="1">
    <source>
        <dbReference type="EMBL" id="EFG56248.1"/>
    </source>
</evidence>
<gene>
    <name evidence="1" type="ORF">HMPREF0493_0066</name>
</gene>
<accession>D4YRD8</accession>
<protein>
    <submittedName>
        <fullName evidence="1">Uncharacterized protein</fullName>
    </submittedName>
</protein>
<name>D4YRD8_9LACO</name>
<dbReference type="EMBL" id="ADNY01000004">
    <property type="protein sequence ID" value="EFG56248.1"/>
    <property type="molecule type" value="Genomic_DNA"/>
</dbReference>
<reference evidence="1 2" key="1">
    <citation type="submission" date="2010-04" db="EMBL/GenBank/DDBJ databases">
        <authorList>
            <person name="Muzny D."/>
            <person name="Qin X."/>
            <person name="Deng J."/>
            <person name="Jiang H."/>
            <person name="Liu Y."/>
            <person name="Qu J."/>
            <person name="Song X.-Z."/>
            <person name="Zhang L."/>
            <person name="Thornton R."/>
            <person name="Coyle M."/>
            <person name="Francisco L."/>
            <person name="Jackson L."/>
            <person name="Javaid M."/>
            <person name="Korchina V."/>
            <person name="Kovar C."/>
            <person name="Mata R."/>
            <person name="Mathew T."/>
            <person name="Ngo R."/>
            <person name="Nguyen L."/>
            <person name="Nguyen N."/>
            <person name="Okwuonu G."/>
            <person name="Ongeri F."/>
            <person name="Pham C."/>
            <person name="Simmons D."/>
            <person name="Wilczek-Boney K."/>
            <person name="Hale W."/>
            <person name="Jakkamsetti A."/>
            <person name="Pham P."/>
            <person name="Ruth R."/>
            <person name="San Lucas F."/>
            <person name="Warren J."/>
            <person name="Zhang J."/>
            <person name="Zhao Z."/>
            <person name="Zhou C."/>
            <person name="Zhu D."/>
            <person name="Lee S."/>
            <person name="Bess C."/>
            <person name="Blankenburg K."/>
            <person name="Forbes L."/>
            <person name="Fu Q."/>
            <person name="Gubbala S."/>
            <person name="Hirani K."/>
            <person name="Jayaseelan J.C."/>
            <person name="Lara F."/>
            <person name="Munidasa M."/>
            <person name="Palculict T."/>
            <person name="Patil S."/>
            <person name="Pu L.-L."/>
            <person name="Saada N."/>
            <person name="Tang L."/>
            <person name="Weissenberger G."/>
            <person name="Zhu Y."/>
            <person name="Hemphill L."/>
            <person name="Shang Y."/>
            <person name="Youmans B."/>
            <person name="Ayvaz T."/>
            <person name="Ross M."/>
            <person name="Santibanez J."/>
            <person name="Aqrawi P."/>
            <person name="Gross S."/>
            <person name="Joshi V."/>
            <person name="Fowler G."/>
            <person name="Nazareth L."/>
            <person name="Reid J."/>
            <person name="Worley K."/>
            <person name="Petrosino J."/>
            <person name="Highlander S."/>
            <person name="Gibbs R."/>
        </authorList>
    </citation>
    <scope>NUCLEOTIDE SEQUENCE [LARGE SCALE GENOMIC DNA]</scope>
    <source>
        <strain evidence="1 2">DSM 11664</strain>
    </source>
</reference>
<proteinExistence type="predicted"/>
<comment type="caution">
    <text evidence="1">The sequence shown here is derived from an EMBL/GenBank/DDBJ whole genome shotgun (WGS) entry which is preliminary data.</text>
</comment>
<dbReference type="Proteomes" id="UP000004069">
    <property type="component" value="Unassembled WGS sequence"/>
</dbReference>
<organism evidence="1 2">
    <name type="scientific">Lactobacillus amylolyticus DSM 11664</name>
    <dbReference type="NCBI Taxonomy" id="585524"/>
    <lineage>
        <taxon>Bacteria</taxon>
        <taxon>Bacillati</taxon>
        <taxon>Bacillota</taxon>
        <taxon>Bacilli</taxon>
        <taxon>Lactobacillales</taxon>
        <taxon>Lactobacillaceae</taxon>
        <taxon>Lactobacillus</taxon>
    </lineage>
</organism>